<evidence type="ECO:0000313" key="1">
    <source>
        <dbReference type="EMBL" id="KAJ9102883.1"/>
    </source>
</evidence>
<protein>
    <submittedName>
        <fullName evidence="1">Uncharacterized protein</fullName>
    </submittedName>
</protein>
<keyword evidence="2" id="KW-1185">Reference proteome</keyword>
<comment type="caution">
    <text evidence="1">The sequence shown here is derived from an EMBL/GenBank/DDBJ whole genome shotgun (WGS) entry which is preliminary data.</text>
</comment>
<name>A0ACC2VUL8_9TREE</name>
<dbReference type="Proteomes" id="UP001241377">
    <property type="component" value="Unassembled WGS sequence"/>
</dbReference>
<proteinExistence type="predicted"/>
<sequence length="1708" mass="186936">MATQHSIEHLGLGQPIAHDTSSPQTDQDTAKMAPASVSASTSTSTSAAAAPPAGQEIPTTNPSVHVVLTNPLEKPASSPMPPAVMRSRADTNASTLSSASSRSIASTTTSTMSSDLADDDDDDDNDADDYDPASGGGDAGEKSCLKEKRIKEWRKKFHPKDGEELLCTHGCALVVDIMMHGRMYLSNKRICFRSNILGVRTKSQFTTLPDRDHTLRILLRNWKNENPQVYDVFIDNHPEFASYVANGGTSSVGDTTAVVPATTANNDDPAATVAPTTVVPAAGAVAGSEKGTQPSEQSDARKNPTGAGGGPRAATKADTPDLEKVALDTILPSEPEKIYKLLYHNDEFLQGIWKEEGFKDIEMQPWTNNRREFSFARPVASIGSTTCKSSEEIIHPAGQDEWFCVQGVTCTPGVPSGKRWVSVPFFLFYQEQDGVYLGRRRGDQDARDIPSGMDRKELVERYVAPGGPVLCKAVPNAPPPLHTRAGTITSQSESGQKHWNSLLAKKIRGYIKAHPEEFPRTKGVPAGAGEGSDEDDTTGAGDVGAGIGGVKSGSAAGGPKVATAEGGVSEPRDPMSSVQSQLGLLQSSGILAYLLDDPIRGALLVFFLGWLLSYLLGTGKRLLWTGKMVALPGTRVQALEAAEEELRVLVGDVRAHLERTAAEATSTAMKAGQTVGSVVREGVKGVVGSGAKGVVGGTGKVVTRTVVPRESAFTRNIPNMDFPSRPKLPQSKSLVYIDNDLHKPTPASSRAASPEPAPPVTKIADGEDVASGTPSRQGSEATATPSDGEARSEETTTASRVPVPQTEGRASPLPASLGPAKISITTPTAVSQRPPYSSSALSDSSFSDHPNLLASSPRRNQYTRANYNGISAGVIPHEDQQQQQQRLGSSAASLSGGVAPGHHSLAGKPHGSVAPGAVGLAGVAQRGGGGGGDAVSPLPSTSPALHTAPDVNAEAEEYYGGKEVWSRSRTYSNAGVMGHGKRRPQQMDEETVSRNRRLSHDEQSVRAPRRFLIDVEETLRIVLEQEDTNGDFQISMVDAGPKLMSLGTASSNAYKSHDIRGTYMLSNLLQELALARDYGRKRIVLDEARLLENPVDRLSRMIKNSFWNSLTRKIDGDGLELICADPKNRSRHVKPLIYVPAGEPEMAEYYREVSRKKPQLGLQVELLPPNPDDPDFVKSLNEVPGILALAMKKKQTADGKPTFEGIPFVVPGARFNEVTDHGALSLSPQFYYWDSYFSGLGLLVDGKREMAMNHVEHFAFQIKHYNKVLNGNRSYYLARSQPPFVTDLALQIYNQMPREMQKQNVEWLKRAIRAAIKEYHTYWMREPSLDPETGLSRYRPGGRGIPPETEASHFTHILQPYAEKHGISINEFIDQYNDGELEEPGLDEYFMHDRGVRESGHDTTYRFEKRCANLATIDLNALLFKYEHDIASAIRDVFGNELDLDDEFDLSPFPITKEAFQPGTPREKSTARKQTSEEWFARAVARKEKIDQYLWNEGQAMYFDYDTKKKKQARYESVTCLWALWAGCASEYQAERMVHESLHKFEVEGGLVSGTEASRGRISIDRPNRQWDYPYGWAPHQIMAWVGLERYGFQDQCQRLAYRWIYMMTTAFVDYNGVVPEKFDVVKLSHLVDAEYGNQGLDFKMLNREGFAWTNASFQLGLHFLSTGMRRAVAACTPPEVYFRLGPGKELDPEVEKLKKEMDRNRIS</sequence>
<organism evidence="1 2">
    <name type="scientific">Naganishia cerealis</name>
    <dbReference type="NCBI Taxonomy" id="610337"/>
    <lineage>
        <taxon>Eukaryota</taxon>
        <taxon>Fungi</taxon>
        <taxon>Dikarya</taxon>
        <taxon>Basidiomycota</taxon>
        <taxon>Agaricomycotina</taxon>
        <taxon>Tremellomycetes</taxon>
        <taxon>Filobasidiales</taxon>
        <taxon>Filobasidiaceae</taxon>
        <taxon>Naganishia</taxon>
    </lineage>
</organism>
<evidence type="ECO:0000313" key="2">
    <source>
        <dbReference type="Proteomes" id="UP001241377"/>
    </source>
</evidence>
<accession>A0ACC2VUL8</accession>
<gene>
    <name evidence="1" type="ORF">QFC19_004613</name>
</gene>
<dbReference type="EMBL" id="JASBWR010000049">
    <property type="protein sequence ID" value="KAJ9102883.1"/>
    <property type="molecule type" value="Genomic_DNA"/>
</dbReference>
<reference evidence="1" key="1">
    <citation type="submission" date="2023-04" db="EMBL/GenBank/DDBJ databases">
        <title>Draft Genome sequencing of Naganishia species isolated from polar environments using Oxford Nanopore Technology.</title>
        <authorList>
            <person name="Leo P."/>
            <person name="Venkateswaran K."/>
        </authorList>
    </citation>
    <scope>NUCLEOTIDE SEQUENCE</scope>
    <source>
        <strain evidence="1">MNA-CCFEE 5261</strain>
    </source>
</reference>